<reference evidence="2 3" key="1">
    <citation type="journal article" date="2013" name="Genome Biol.">
        <title>Genome of Acanthamoeba castellanii highlights extensive lateral gene transfer and early evolution of tyrosine kinase signaling.</title>
        <authorList>
            <person name="Clarke M."/>
            <person name="Lohan A.J."/>
            <person name="Liu B."/>
            <person name="Lagkouvardos I."/>
            <person name="Roy S."/>
            <person name="Zafar N."/>
            <person name="Bertelli C."/>
            <person name="Schilde C."/>
            <person name="Kianianmomeni A."/>
            <person name="Burglin T.R."/>
            <person name="Frech C."/>
            <person name="Turcotte B."/>
            <person name="Kopec K.O."/>
            <person name="Synnott J.M."/>
            <person name="Choo C."/>
            <person name="Paponov I."/>
            <person name="Finkler A."/>
            <person name="Soon Heng Tan C."/>
            <person name="Hutchins A.P."/>
            <person name="Weinmeier T."/>
            <person name="Rattei T."/>
            <person name="Chu J.S."/>
            <person name="Gimenez G."/>
            <person name="Irimia M."/>
            <person name="Rigden D.J."/>
            <person name="Fitzpatrick D.A."/>
            <person name="Lorenzo-Morales J."/>
            <person name="Bateman A."/>
            <person name="Chiu C.H."/>
            <person name="Tang P."/>
            <person name="Hegemann P."/>
            <person name="Fromm H."/>
            <person name="Raoult D."/>
            <person name="Greub G."/>
            <person name="Miranda-Saavedra D."/>
            <person name="Chen N."/>
            <person name="Nash P."/>
            <person name="Ginger M.L."/>
            <person name="Horn M."/>
            <person name="Schaap P."/>
            <person name="Caler L."/>
            <person name="Loftus B."/>
        </authorList>
    </citation>
    <scope>NUCLEOTIDE SEQUENCE [LARGE SCALE GENOMIC DNA]</scope>
    <source>
        <strain evidence="2 3">Neff</strain>
    </source>
</reference>
<accession>L8H057</accession>
<evidence type="ECO:0000256" key="1">
    <source>
        <dbReference type="SAM" id="MobiDB-lite"/>
    </source>
</evidence>
<dbReference type="AlphaFoldDB" id="L8H057"/>
<dbReference type="PANTHER" id="PTHR31630">
    <property type="entry name" value="PHYTANOYL-COA DIOXYGENASE-RELATED-RELATED"/>
    <property type="match status" value="1"/>
</dbReference>
<sequence>ATYFTDEVRAHLKEHGWARLKGVVPKEATAAFKEGVETYFRLWDEELTFDNPKAWAASKLPAGSIHGINKIGGHAWFMWHLRQRPEVVQMWAEYFRCDPAKLRVSFDGFGLYLAQTARRAQGNWAHFDHGTTPKPFKCLQSAVVMEDCDGDDDGGLVVWDKSHRAHDGYFRVNGLECKDNWHLFPFAQRDGDGAKLRNERQPFIAEIERDGRRYLDDDDPERHADAPVPMRRTRVRAKEGDVLVWYSDTAHQNDAPGPDGRDRIVAYVSMAPVQHVLKREFVSRRRAFNDRATSSHWAACGFKRNGMPRTYTTAAAVEFKARYQAHVDRLPPMELTEVGKRLAGLYDEPHDMPPVLPKKMKKTKNEEEDDEEDDVEKEEEEEEEEGEEEEEEEDEEEVREKERERKRKRKMVAARGSSEKTAKGAAAEEAEAEADIDTQQEEEVKMR</sequence>
<evidence type="ECO:0000313" key="2">
    <source>
        <dbReference type="EMBL" id="ELR18605.1"/>
    </source>
</evidence>
<dbReference type="OrthoDB" id="14800at2759"/>
<name>L8H057_ACACF</name>
<organism evidence="2 3">
    <name type="scientific">Acanthamoeba castellanii (strain ATCC 30010 / Neff)</name>
    <dbReference type="NCBI Taxonomy" id="1257118"/>
    <lineage>
        <taxon>Eukaryota</taxon>
        <taxon>Amoebozoa</taxon>
        <taxon>Discosea</taxon>
        <taxon>Longamoebia</taxon>
        <taxon>Centramoebida</taxon>
        <taxon>Acanthamoebidae</taxon>
        <taxon>Acanthamoeba</taxon>
    </lineage>
</organism>
<protein>
    <submittedName>
        <fullName evidence="2">Uncharacterized protein</fullName>
    </submittedName>
</protein>
<dbReference type="PANTHER" id="PTHR31630:SF10">
    <property type="entry name" value="PHYTANOYL-COA DIOXYGENASE"/>
    <property type="match status" value="1"/>
</dbReference>
<dbReference type="OMA" id="AIYTCFM"/>
<dbReference type="VEuPathDB" id="AmoebaDB:ACA1_155620"/>
<dbReference type="KEGG" id="acan:ACA1_155620"/>
<feature type="compositionally biased region" description="Acidic residues" evidence="1">
    <location>
        <begin position="366"/>
        <end position="397"/>
    </location>
</feature>
<keyword evidence="3" id="KW-1185">Reference proteome</keyword>
<feature type="non-terminal residue" evidence="2">
    <location>
        <position position="1"/>
    </location>
</feature>
<feature type="compositionally biased region" description="Acidic residues" evidence="1">
    <location>
        <begin position="428"/>
        <end position="441"/>
    </location>
</feature>
<proteinExistence type="predicted"/>
<dbReference type="SUPFAM" id="SSF51197">
    <property type="entry name" value="Clavaminate synthase-like"/>
    <property type="match status" value="1"/>
</dbReference>
<dbReference type="EMBL" id="KB007951">
    <property type="protein sequence ID" value="ELR18605.1"/>
    <property type="molecule type" value="Genomic_DNA"/>
</dbReference>
<dbReference type="RefSeq" id="XP_004340644.1">
    <property type="nucleotide sequence ID" value="XM_004340596.1"/>
</dbReference>
<feature type="region of interest" description="Disordered" evidence="1">
    <location>
        <begin position="345"/>
        <end position="447"/>
    </location>
</feature>
<dbReference type="Gene3D" id="2.60.120.620">
    <property type="entry name" value="q2cbj1_9rhob like domain"/>
    <property type="match status" value="1"/>
</dbReference>
<dbReference type="Proteomes" id="UP000011083">
    <property type="component" value="Unassembled WGS sequence"/>
</dbReference>
<dbReference type="GeneID" id="14919344"/>
<gene>
    <name evidence="2" type="ORF">ACA1_155620</name>
</gene>
<evidence type="ECO:0000313" key="3">
    <source>
        <dbReference type="Proteomes" id="UP000011083"/>
    </source>
</evidence>